<evidence type="ECO:0000313" key="2">
    <source>
        <dbReference type="Proteomes" id="UP001157946"/>
    </source>
</evidence>
<reference evidence="1" key="1">
    <citation type="submission" date="2017-05" db="EMBL/GenBank/DDBJ databases">
        <authorList>
            <person name="Varghese N."/>
            <person name="Submissions S."/>
        </authorList>
    </citation>
    <scope>NUCLEOTIDE SEQUENCE</scope>
    <source>
        <strain evidence="1">DSM 45262</strain>
    </source>
</reference>
<organism evidence="1 2">
    <name type="scientific">Laceyella tengchongensis</name>
    <dbReference type="NCBI Taxonomy" id="574699"/>
    <lineage>
        <taxon>Bacteria</taxon>
        <taxon>Bacillati</taxon>
        <taxon>Bacillota</taxon>
        <taxon>Bacilli</taxon>
        <taxon>Bacillales</taxon>
        <taxon>Thermoactinomycetaceae</taxon>
        <taxon>Laceyella</taxon>
    </lineage>
</organism>
<protein>
    <submittedName>
        <fullName evidence="1">Uncharacterized protein</fullName>
    </submittedName>
</protein>
<dbReference type="AlphaFoldDB" id="A0AA45WNR6"/>
<keyword evidence="2" id="KW-1185">Reference proteome</keyword>
<comment type="caution">
    <text evidence="1">The sequence shown here is derived from an EMBL/GenBank/DDBJ whole genome shotgun (WGS) entry which is preliminary data.</text>
</comment>
<sequence length="225" mass="25223">MILKQLLKTLVVVLVLGLVLTPSTTFGSSSELNEKIELATFIKNNEKKIRERMDHLKIKKNIQNKLIDKMKSGELPDSEKPHDIEIDIKPNEIKSITYPDGSVETFSFIDVNEGALEKCGSGYCTYDRTVAREGLLTSGKFKCRYTNVQKAYDKIDSVWDPYVSGKGGVATRTDFGIKKKREDSSSWARAILEWKFDAVGGTGSITHLLRIFVGGDTYKISYQNG</sequence>
<dbReference type="RefSeq" id="WP_284724251.1">
    <property type="nucleotide sequence ID" value="NZ_FXTU01000003.1"/>
</dbReference>
<gene>
    <name evidence="1" type="ORF">SAMN06265361_103262</name>
</gene>
<dbReference type="Proteomes" id="UP001157946">
    <property type="component" value="Unassembled WGS sequence"/>
</dbReference>
<evidence type="ECO:0000313" key="1">
    <source>
        <dbReference type="EMBL" id="SMP19256.1"/>
    </source>
</evidence>
<name>A0AA45WNR6_9BACL</name>
<accession>A0AA45WNR6</accession>
<proteinExistence type="predicted"/>
<dbReference type="EMBL" id="FXTU01000003">
    <property type="protein sequence ID" value="SMP19256.1"/>
    <property type="molecule type" value="Genomic_DNA"/>
</dbReference>